<dbReference type="RefSeq" id="WP_023494619.1">
    <property type="nucleotide sequence ID" value="NZ_AYLO01000058.1"/>
</dbReference>
<organism evidence="3 4">
    <name type="scientific">Methyloglobulus morosus KoM1</name>
    <dbReference type="NCBI Taxonomy" id="1116472"/>
    <lineage>
        <taxon>Bacteria</taxon>
        <taxon>Pseudomonadati</taxon>
        <taxon>Pseudomonadota</taxon>
        <taxon>Gammaproteobacteria</taxon>
        <taxon>Methylococcales</taxon>
        <taxon>Methylococcaceae</taxon>
        <taxon>Methyloglobulus</taxon>
    </lineage>
</organism>
<evidence type="ECO:0000259" key="2">
    <source>
        <dbReference type="Pfam" id="PF03872"/>
    </source>
</evidence>
<dbReference type="AlphaFoldDB" id="V5C6G9"/>
<feature type="region of interest" description="Disordered" evidence="1">
    <location>
        <begin position="129"/>
        <end position="155"/>
    </location>
</feature>
<name>V5C6G9_9GAMM</name>
<dbReference type="CDD" id="cd16328">
    <property type="entry name" value="RseA_N"/>
    <property type="match status" value="1"/>
</dbReference>
<comment type="caution">
    <text evidence="3">The sequence shown here is derived from an EMBL/GenBank/DDBJ whole genome shotgun (WGS) entry which is preliminary data.</text>
</comment>
<dbReference type="Proteomes" id="UP000017842">
    <property type="component" value="Unassembled WGS sequence"/>
</dbReference>
<protein>
    <submittedName>
        <fullName evidence="3">Negative regulator of sigma E activity</fullName>
    </submittedName>
</protein>
<keyword evidence="4" id="KW-1185">Reference proteome</keyword>
<evidence type="ECO:0000313" key="4">
    <source>
        <dbReference type="Proteomes" id="UP000017842"/>
    </source>
</evidence>
<dbReference type="eggNOG" id="COG3073">
    <property type="taxonomic scope" value="Bacteria"/>
</dbReference>
<dbReference type="PANTHER" id="PTHR38104:SF1">
    <property type="entry name" value="ANTI-SIGMA-E FACTOR RSEA"/>
    <property type="match status" value="1"/>
</dbReference>
<accession>V5C6G9</accession>
<dbReference type="OrthoDB" id="5573685at2"/>
<feature type="domain" description="Anti sigma-E protein RseA N-terminal" evidence="2">
    <location>
        <begin position="7"/>
        <end position="85"/>
    </location>
</feature>
<dbReference type="SUPFAM" id="SSF89069">
    <property type="entry name" value="N-terminal, cytoplasmic domain of anti-sigmaE factor RseA"/>
    <property type="match status" value="1"/>
</dbReference>
<dbReference type="EMBL" id="AYLO01000058">
    <property type="protein sequence ID" value="ESS72358.1"/>
    <property type="molecule type" value="Genomic_DNA"/>
</dbReference>
<dbReference type="STRING" id="1116472.MGMO_60c00220"/>
<gene>
    <name evidence="3" type="ORF">MGMO_60c00220</name>
</gene>
<dbReference type="InterPro" id="IPR036147">
    <property type="entry name" value="Anti-sigma_E_RseA_N_sf"/>
</dbReference>
<feature type="compositionally biased region" description="Polar residues" evidence="1">
    <location>
        <begin position="129"/>
        <end position="148"/>
    </location>
</feature>
<dbReference type="GO" id="GO:0016989">
    <property type="term" value="F:sigma factor antagonist activity"/>
    <property type="evidence" value="ECO:0007669"/>
    <property type="project" value="InterPro"/>
</dbReference>
<sequence>MYDEINQNISRLVDGDLGHVETLDLLKKMQSDDALKHKMSRYHAISQALKTDQYYQVSTDFSHKIFQAIQQEPAYLLPQLKPQNLTPPLQDKTSRRKLYAVAASSLVAAVLVGQGLREKPSRNTFETVSASAVPQQSLPTALAQSNPAKQRKSPPLSAQFNDYLQAHNNSVYTNGEANFHPYAKVAAYGRE</sequence>
<dbReference type="InterPro" id="IPR005572">
    <property type="entry name" value="Anti-sigma_E_RseA_N"/>
</dbReference>
<dbReference type="PANTHER" id="PTHR38104">
    <property type="match status" value="1"/>
</dbReference>
<reference evidence="3 4" key="1">
    <citation type="journal article" date="2013" name="Genome Announc.">
        <title>Draft Genome Sequence of the Methanotrophic Gammaproteobacterium Methyloglobulus morosus DSM 22980 Strain KoM1.</title>
        <authorList>
            <person name="Poehlein A."/>
            <person name="Deutzmann J.S."/>
            <person name="Daniel R."/>
            <person name="Simeonova D.D."/>
        </authorList>
    </citation>
    <scope>NUCLEOTIDE SEQUENCE [LARGE SCALE GENOMIC DNA]</scope>
    <source>
        <strain evidence="3 4">KoM1</strain>
    </source>
</reference>
<proteinExistence type="predicted"/>
<dbReference type="Pfam" id="PF03872">
    <property type="entry name" value="RseA_N"/>
    <property type="match status" value="1"/>
</dbReference>
<dbReference type="Gene3D" id="1.10.10.880">
    <property type="entry name" value="Anti sigma-E protein RseA, N-terminal domain"/>
    <property type="match status" value="1"/>
</dbReference>
<evidence type="ECO:0000256" key="1">
    <source>
        <dbReference type="SAM" id="MobiDB-lite"/>
    </source>
</evidence>
<dbReference type="InterPro" id="IPR052383">
    <property type="entry name" value="Anti-sigma-E_RseA-like"/>
</dbReference>
<evidence type="ECO:0000313" key="3">
    <source>
        <dbReference type="EMBL" id="ESS72358.1"/>
    </source>
</evidence>